<dbReference type="PANTHER" id="PTHR33785:SF5">
    <property type="entry name" value="SERINE_ARGININE REPETITIVE MATRIX PROTEIN"/>
    <property type="match status" value="1"/>
</dbReference>
<sequence length="374" mass="41436">MEHIDHYNPPESSSSSDTKPEDLLEESWFFGNPLDKNTKKAILRCYSNPCPSSSSYSQEMLASNSSGGDDSLSMKKVSSEGGFDHPPPSPPPCTVAREEEVRKEKAIVSKSVPGLREHNLLRAPSLPPGIGREEDVESDFALSKLIRQASLNSPDVLPPRRNSKLMKQTSVVSRHRQRKNPEPGSIDVEACNDMRRLCLDQNRIRRKSGSDLESEEVRRFKELGFNFDKSDSNPSEDRSSAPPIPSWVDSKSSSAEDMKAQINYSQEMLARNSSGGDDSLSMKKVSSEGGFDHPPPLPPPCTVEREEEVRKEKAIVSKSIPGLREHNLLRAPSLPPGIGREEDVESDFALSKLIRQASLNSPDVLPPRRNSKVI</sequence>
<reference evidence="2" key="1">
    <citation type="submission" date="2020-08" db="EMBL/GenBank/DDBJ databases">
        <title>Plant Genome Project.</title>
        <authorList>
            <person name="Zhang R.-G."/>
        </authorList>
    </citation>
    <scope>NUCLEOTIDE SEQUENCE</scope>
    <source>
        <strain evidence="2">WSP0</strain>
        <tissue evidence="2">Leaf</tissue>
    </source>
</reference>
<proteinExistence type="predicted"/>
<feature type="compositionally biased region" description="Polar residues" evidence="1">
    <location>
        <begin position="262"/>
        <end position="276"/>
    </location>
</feature>
<name>A0AAV6KG79_9ERIC</name>
<accession>A0AAV6KG79</accession>
<comment type="caution">
    <text evidence="2">The sequence shown here is derived from an EMBL/GenBank/DDBJ whole genome shotgun (WGS) entry which is preliminary data.</text>
</comment>
<protein>
    <submittedName>
        <fullName evidence="2">Uncharacterized protein</fullName>
    </submittedName>
</protein>
<dbReference type="Proteomes" id="UP000823749">
    <property type="component" value="Chromosome 4"/>
</dbReference>
<keyword evidence="3" id="KW-1185">Reference proteome</keyword>
<dbReference type="EMBL" id="JACTNZ010000004">
    <property type="protein sequence ID" value="KAG5551284.1"/>
    <property type="molecule type" value="Genomic_DNA"/>
</dbReference>
<feature type="region of interest" description="Disordered" evidence="1">
    <location>
        <begin position="152"/>
        <end position="187"/>
    </location>
</feature>
<feature type="region of interest" description="Disordered" evidence="1">
    <location>
        <begin position="224"/>
        <end position="312"/>
    </location>
</feature>
<feature type="compositionally biased region" description="Polar residues" evidence="1">
    <location>
        <begin position="58"/>
        <end position="68"/>
    </location>
</feature>
<dbReference type="PANTHER" id="PTHR33785">
    <property type="entry name" value="OS06G0550800 PROTEIN"/>
    <property type="match status" value="1"/>
</dbReference>
<gene>
    <name evidence="2" type="ORF">RHGRI_009639</name>
</gene>
<feature type="compositionally biased region" description="Basic and acidic residues" evidence="1">
    <location>
        <begin position="224"/>
        <end position="239"/>
    </location>
</feature>
<evidence type="ECO:0000313" key="2">
    <source>
        <dbReference type="EMBL" id="KAG5551284.1"/>
    </source>
</evidence>
<feature type="compositionally biased region" description="Basic and acidic residues" evidence="1">
    <location>
        <begin position="303"/>
        <end position="312"/>
    </location>
</feature>
<feature type="region of interest" description="Disordered" evidence="1">
    <location>
        <begin position="50"/>
        <end position="102"/>
    </location>
</feature>
<dbReference type="AlphaFoldDB" id="A0AAV6KG79"/>
<evidence type="ECO:0000256" key="1">
    <source>
        <dbReference type="SAM" id="MobiDB-lite"/>
    </source>
</evidence>
<evidence type="ECO:0000313" key="3">
    <source>
        <dbReference type="Proteomes" id="UP000823749"/>
    </source>
</evidence>
<feature type="region of interest" description="Disordered" evidence="1">
    <location>
        <begin position="1"/>
        <end position="21"/>
    </location>
</feature>
<organism evidence="2 3">
    <name type="scientific">Rhododendron griersonianum</name>
    <dbReference type="NCBI Taxonomy" id="479676"/>
    <lineage>
        <taxon>Eukaryota</taxon>
        <taxon>Viridiplantae</taxon>
        <taxon>Streptophyta</taxon>
        <taxon>Embryophyta</taxon>
        <taxon>Tracheophyta</taxon>
        <taxon>Spermatophyta</taxon>
        <taxon>Magnoliopsida</taxon>
        <taxon>eudicotyledons</taxon>
        <taxon>Gunneridae</taxon>
        <taxon>Pentapetalae</taxon>
        <taxon>asterids</taxon>
        <taxon>Ericales</taxon>
        <taxon>Ericaceae</taxon>
        <taxon>Ericoideae</taxon>
        <taxon>Rhodoreae</taxon>
        <taxon>Rhododendron</taxon>
    </lineage>
</organism>